<feature type="domain" description="HTH tetR-type" evidence="5">
    <location>
        <begin position="2"/>
        <end position="62"/>
    </location>
</feature>
<keyword evidence="3" id="KW-0804">Transcription</keyword>
<evidence type="ECO:0000256" key="3">
    <source>
        <dbReference type="ARBA" id="ARBA00023163"/>
    </source>
</evidence>
<dbReference type="Proteomes" id="UP001163203">
    <property type="component" value="Chromosome"/>
</dbReference>
<keyword evidence="1" id="KW-0805">Transcription regulation</keyword>
<evidence type="ECO:0000256" key="4">
    <source>
        <dbReference type="PROSITE-ProRule" id="PRU00335"/>
    </source>
</evidence>
<dbReference type="PANTHER" id="PTHR30055:SF234">
    <property type="entry name" value="HTH-TYPE TRANSCRIPTIONAL REGULATOR BETI"/>
    <property type="match status" value="1"/>
</dbReference>
<dbReference type="InterPro" id="IPR040611">
    <property type="entry name" value="AlkX_C"/>
</dbReference>
<proteinExistence type="predicted"/>
<feature type="DNA-binding region" description="H-T-H motif" evidence="4">
    <location>
        <begin position="25"/>
        <end position="44"/>
    </location>
</feature>
<dbReference type="RefSeq" id="WP_268753804.1">
    <property type="nucleotide sequence ID" value="NZ_CP113836.1"/>
</dbReference>
<dbReference type="EMBL" id="CP113836">
    <property type="protein sequence ID" value="WAL63564.1"/>
    <property type="molecule type" value="Genomic_DNA"/>
</dbReference>
<gene>
    <name evidence="6" type="ORF">ORV05_21420</name>
</gene>
<protein>
    <submittedName>
        <fullName evidence="6">TetR family transcriptional regulator</fullName>
    </submittedName>
</protein>
<organism evidence="6 7">
    <name type="scientific">Amycolatopsis cynarae</name>
    <dbReference type="NCBI Taxonomy" id="2995223"/>
    <lineage>
        <taxon>Bacteria</taxon>
        <taxon>Bacillati</taxon>
        <taxon>Actinomycetota</taxon>
        <taxon>Actinomycetes</taxon>
        <taxon>Pseudonocardiales</taxon>
        <taxon>Pseudonocardiaceae</taxon>
        <taxon>Amycolatopsis</taxon>
    </lineage>
</organism>
<name>A0ABY7AWK9_9PSEU</name>
<keyword evidence="2 4" id="KW-0238">DNA-binding</keyword>
<dbReference type="InterPro" id="IPR001647">
    <property type="entry name" value="HTH_TetR"/>
</dbReference>
<dbReference type="Gene3D" id="1.10.357.10">
    <property type="entry name" value="Tetracycline Repressor, domain 2"/>
    <property type="match status" value="1"/>
</dbReference>
<accession>A0ABY7AWK9</accession>
<dbReference type="Pfam" id="PF00440">
    <property type="entry name" value="TetR_N"/>
    <property type="match status" value="1"/>
</dbReference>
<reference evidence="6" key="1">
    <citation type="submission" date="2022-11" db="EMBL/GenBank/DDBJ databases">
        <authorList>
            <person name="Mo P."/>
        </authorList>
    </citation>
    <scope>NUCLEOTIDE SEQUENCE</scope>
    <source>
        <strain evidence="6">HUAS 11-8</strain>
    </source>
</reference>
<evidence type="ECO:0000256" key="2">
    <source>
        <dbReference type="ARBA" id="ARBA00023125"/>
    </source>
</evidence>
<dbReference type="PROSITE" id="PS50977">
    <property type="entry name" value="HTH_TETR_2"/>
    <property type="match status" value="1"/>
</dbReference>
<keyword evidence="7" id="KW-1185">Reference proteome</keyword>
<evidence type="ECO:0000259" key="5">
    <source>
        <dbReference type="PROSITE" id="PS50977"/>
    </source>
</evidence>
<dbReference type="SUPFAM" id="SSF46689">
    <property type="entry name" value="Homeodomain-like"/>
    <property type="match status" value="1"/>
</dbReference>
<evidence type="ECO:0000313" key="6">
    <source>
        <dbReference type="EMBL" id="WAL63564.1"/>
    </source>
</evidence>
<dbReference type="PANTHER" id="PTHR30055">
    <property type="entry name" value="HTH-TYPE TRANSCRIPTIONAL REGULATOR RUTR"/>
    <property type="match status" value="1"/>
</dbReference>
<evidence type="ECO:0000313" key="7">
    <source>
        <dbReference type="Proteomes" id="UP001163203"/>
    </source>
</evidence>
<dbReference type="InterPro" id="IPR009057">
    <property type="entry name" value="Homeodomain-like_sf"/>
</dbReference>
<sequence length="199" mass="20992">MGTLRERILDAGVELICNHGWDRVTMSQLARRVGVSRQMVYKEIGARDVLAKAIIGRHADRFLTGVVEHLHAHGADAAAGIGAAVDYVLRAAADDPLLKAVLAAPHVGEQDLLPLLTTNPEPVLARAVETVLVHARTLYADAGLSPDCLATLVEVVVRLTLSHLTQPSGPIEHAVAQATWVVRGALQAPPVSSAAGDVP</sequence>
<dbReference type="Pfam" id="PF18556">
    <property type="entry name" value="TetR_C_35"/>
    <property type="match status" value="1"/>
</dbReference>
<evidence type="ECO:0000256" key="1">
    <source>
        <dbReference type="ARBA" id="ARBA00023015"/>
    </source>
</evidence>
<dbReference type="InterPro" id="IPR050109">
    <property type="entry name" value="HTH-type_TetR-like_transc_reg"/>
</dbReference>